<keyword evidence="3" id="KW-1185">Reference proteome</keyword>
<reference evidence="2" key="1">
    <citation type="journal article" date="2020" name="Stud. Mycol.">
        <title>101 Dothideomycetes genomes: a test case for predicting lifestyles and emergence of pathogens.</title>
        <authorList>
            <person name="Haridas S."/>
            <person name="Albert R."/>
            <person name="Binder M."/>
            <person name="Bloem J."/>
            <person name="Labutti K."/>
            <person name="Salamov A."/>
            <person name="Andreopoulos B."/>
            <person name="Baker S."/>
            <person name="Barry K."/>
            <person name="Bills G."/>
            <person name="Bluhm B."/>
            <person name="Cannon C."/>
            <person name="Castanera R."/>
            <person name="Culley D."/>
            <person name="Daum C."/>
            <person name="Ezra D."/>
            <person name="Gonzalez J."/>
            <person name="Henrissat B."/>
            <person name="Kuo A."/>
            <person name="Liang C."/>
            <person name="Lipzen A."/>
            <person name="Lutzoni F."/>
            <person name="Magnuson J."/>
            <person name="Mondo S."/>
            <person name="Nolan M."/>
            <person name="Ohm R."/>
            <person name="Pangilinan J."/>
            <person name="Park H.-J."/>
            <person name="Ramirez L."/>
            <person name="Alfaro M."/>
            <person name="Sun H."/>
            <person name="Tritt A."/>
            <person name="Yoshinaga Y."/>
            <person name="Zwiers L.-H."/>
            <person name="Turgeon B."/>
            <person name="Goodwin S."/>
            <person name="Spatafora J."/>
            <person name="Crous P."/>
            <person name="Grigoriev I."/>
        </authorList>
    </citation>
    <scope>NUCLEOTIDE SEQUENCE</scope>
    <source>
        <strain evidence="2">CBS 121739</strain>
    </source>
</reference>
<proteinExistence type="predicted"/>
<sequence>MRASISHSTSLNSSSTDRNIYLPFPPLDPLLGSAAAPESPLVFLPLLGLPFFLLSFFFSRSGFSISLSSDLICGKRFFSAHAGLPVSEAMSFQDFPSAFMRRSVASWSAVKTSGAGVGSATTAGVSAGAGSVAATGSGGLSSAGATAATVALFSFCIKLSVACVRMRLQL</sequence>
<dbReference type="Proteomes" id="UP000799437">
    <property type="component" value="Unassembled WGS sequence"/>
</dbReference>
<protein>
    <submittedName>
        <fullName evidence="2">Uncharacterized protein</fullName>
    </submittedName>
</protein>
<accession>A0A6A6VR41</accession>
<organism evidence="2 3">
    <name type="scientific">Pseudovirgaria hyperparasitica</name>
    <dbReference type="NCBI Taxonomy" id="470096"/>
    <lineage>
        <taxon>Eukaryota</taxon>
        <taxon>Fungi</taxon>
        <taxon>Dikarya</taxon>
        <taxon>Ascomycota</taxon>
        <taxon>Pezizomycotina</taxon>
        <taxon>Dothideomycetes</taxon>
        <taxon>Dothideomycetes incertae sedis</taxon>
        <taxon>Acrospermales</taxon>
        <taxon>Acrospermaceae</taxon>
        <taxon>Pseudovirgaria</taxon>
    </lineage>
</organism>
<dbReference type="AlphaFoldDB" id="A0A6A6VR41"/>
<keyword evidence="1" id="KW-1133">Transmembrane helix</keyword>
<dbReference type="EMBL" id="ML996588">
    <property type="protein sequence ID" value="KAF2753062.1"/>
    <property type="molecule type" value="Genomic_DNA"/>
</dbReference>
<name>A0A6A6VR41_9PEZI</name>
<gene>
    <name evidence="2" type="ORF">EJ05DRAFT_231176</name>
</gene>
<evidence type="ECO:0000313" key="3">
    <source>
        <dbReference type="Proteomes" id="UP000799437"/>
    </source>
</evidence>
<feature type="transmembrane region" description="Helical" evidence="1">
    <location>
        <begin position="41"/>
        <end position="59"/>
    </location>
</feature>
<keyword evidence="1" id="KW-0812">Transmembrane</keyword>
<dbReference type="RefSeq" id="XP_033595513.1">
    <property type="nucleotide sequence ID" value="XM_033739977.1"/>
</dbReference>
<evidence type="ECO:0000313" key="2">
    <source>
        <dbReference type="EMBL" id="KAF2753062.1"/>
    </source>
</evidence>
<evidence type="ECO:0000256" key="1">
    <source>
        <dbReference type="SAM" id="Phobius"/>
    </source>
</evidence>
<keyword evidence="1" id="KW-0472">Membrane</keyword>
<dbReference type="GeneID" id="54481031"/>